<protein>
    <recommendedName>
        <fullName evidence="2">site-specific DNA-methyltransferase (adenine-specific)</fullName>
        <ecNumber evidence="2">2.1.1.72</ecNumber>
    </recommendedName>
</protein>
<dbReference type="PRINTS" id="PR00506">
    <property type="entry name" value="D21N6MTFRASE"/>
</dbReference>
<evidence type="ECO:0000256" key="5">
    <source>
        <dbReference type="ARBA" id="ARBA00022691"/>
    </source>
</evidence>
<evidence type="ECO:0000313" key="8">
    <source>
        <dbReference type="EMBL" id="GGK49010.1"/>
    </source>
</evidence>
<keyword evidence="4" id="KW-0808">Transferase</keyword>
<comment type="catalytic activity">
    <reaction evidence="6">
        <text>a 2'-deoxyadenosine in DNA + S-adenosyl-L-methionine = an N(6)-methyl-2'-deoxyadenosine in DNA + S-adenosyl-L-homocysteine + H(+)</text>
        <dbReference type="Rhea" id="RHEA:15197"/>
        <dbReference type="Rhea" id="RHEA-COMP:12418"/>
        <dbReference type="Rhea" id="RHEA-COMP:12419"/>
        <dbReference type="ChEBI" id="CHEBI:15378"/>
        <dbReference type="ChEBI" id="CHEBI:57856"/>
        <dbReference type="ChEBI" id="CHEBI:59789"/>
        <dbReference type="ChEBI" id="CHEBI:90615"/>
        <dbReference type="ChEBI" id="CHEBI:90616"/>
        <dbReference type="EC" id="2.1.1.72"/>
    </reaction>
</comment>
<evidence type="ECO:0000313" key="9">
    <source>
        <dbReference type="Proteomes" id="UP000600449"/>
    </source>
</evidence>
<dbReference type="Proteomes" id="UP000600449">
    <property type="component" value="Unassembled WGS sequence"/>
</dbReference>
<comment type="similarity">
    <text evidence="1">Belongs to the N(4)/N(6)-methyltransferase family.</text>
</comment>
<dbReference type="InterPro" id="IPR029063">
    <property type="entry name" value="SAM-dependent_MTases_sf"/>
</dbReference>
<sequence>MDMPDERSELEEALDALDRDDLVKIVRGLLANGVALSFHGKRTAVEIARRVRPRVTRREPKLHVGSLEDQCHNLLVEGENLQAMVTLYKFRGQVDLIVTDPPYNTGGQFRYNDRWDSDPNDPDLGTLVAKEDGSRHTKWIKAMMPRLQMMKAMLKPGGVVAICIDDNELFHLGMMMDEVFGEENRLAIINWQKTTPKNSRHVSTTTDYVLVYSKDKTSTRTELLARSEKADRRFGNRDGDLIGQWKQGDLTGKRSPTSHQGMIYAIQSPFTGELHYPLETRHWAFEKATMKAWLGEWGSPYEERDLADGKPKALVIKGAPTRFDLGFDPSHPRLVQARDRALERLSAGNWPKLYFGVKGDAQPMLKVHASHVKAGAVPTTFWMDEEDPDRLVAIGSVSWAASESGRSREGIEELDAVIGTGHGFETVKPMSLIRKIIQIWCPPSGLVLDPYAGSGTTGHAVLLLNKAQEAQRRFILIEQGAPENGDKYARTLTWRRLRNAITGERPDGNMAEPLGGGFEYRLLTKTIDARAVMSMKRDELIDVVLTSHWETHRRTAPNLQRLDEDGYQYLIGRDADGEGYFLVWNNCGPVGTLDIDSYKIVTSEAKRAGLKPPFHVYARYEAFQSPNVRFWKIPDKILAHLGLDENDRYNNADQGGEEEAA</sequence>
<gene>
    <name evidence="8" type="ORF">GCM10011322_40040</name>
</gene>
<organism evidence="8 9">
    <name type="scientific">Salinarimonas ramus</name>
    <dbReference type="NCBI Taxonomy" id="690164"/>
    <lineage>
        <taxon>Bacteria</taxon>
        <taxon>Pseudomonadati</taxon>
        <taxon>Pseudomonadota</taxon>
        <taxon>Alphaproteobacteria</taxon>
        <taxon>Hyphomicrobiales</taxon>
        <taxon>Salinarimonadaceae</taxon>
        <taxon>Salinarimonas</taxon>
    </lineage>
</organism>
<dbReference type="AlphaFoldDB" id="A0A917QG00"/>
<dbReference type="EMBL" id="BMMF01000013">
    <property type="protein sequence ID" value="GGK49010.1"/>
    <property type="molecule type" value="Genomic_DNA"/>
</dbReference>
<accession>A0A917QG00</accession>
<dbReference type="Gene3D" id="3.40.50.150">
    <property type="entry name" value="Vaccinia Virus protein VP39"/>
    <property type="match status" value="2"/>
</dbReference>
<evidence type="ECO:0000259" key="7">
    <source>
        <dbReference type="Pfam" id="PF01555"/>
    </source>
</evidence>
<dbReference type="SUPFAM" id="SSF53335">
    <property type="entry name" value="S-adenosyl-L-methionine-dependent methyltransferases"/>
    <property type="match status" value="1"/>
</dbReference>
<feature type="domain" description="DNA methylase N-4/N-6" evidence="7">
    <location>
        <begin position="94"/>
        <end position="479"/>
    </location>
</feature>
<dbReference type="InterPro" id="IPR002295">
    <property type="entry name" value="N4/N6-MTase_EcoPI_Mod-like"/>
</dbReference>
<dbReference type="Pfam" id="PF01555">
    <property type="entry name" value="N6_N4_Mtase"/>
    <property type="match status" value="1"/>
</dbReference>
<evidence type="ECO:0000256" key="6">
    <source>
        <dbReference type="ARBA" id="ARBA00047942"/>
    </source>
</evidence>
<dbReference type="GO" id="GO:0003677">
    <property type="term" value="F:DNA binding"/>
    <property type="evidence" value="ECO:0007669"/>
    <property type="project" value="InterPro"/>
</dbReference>
<proteinExistence type="inferred from homology"/>
<reference evidence="8 9" key="1">
    <citation type="journal article" date="2014" name="Int. J. Syst. Evol. Microbiol.">
        <title>Complete genome sequence of Corynebacterium casei LMG S-19264T (=DSM 44701T), isolated from a smear-ripened cheese.</title>
        <authorList>
            <consortium name="US DOE Joint Genome Institute (JGI-PGF)"/>
            <person name="Walter F."/>
            <person name="Albersmeier A."/>
            <person name="Kalinowski J."/>
            <person name="Ruckert C."/>
        </authorList>
    </citation>
    <scope>NUCLEOTIDE SEQUENCE [LARGE SCALE GENOMIC DNA]</scope>
    <source>
        <strain evidence="8 9">CGMCC 1.9161</strain>
    </source>
</reference>
<dbReference type="EC" id="2.1.1.72" evidence="2"/>
<dbReference type="GO" id="GO:0008170">
    <property type="term" value="F:N-methyltransferase activity"/>
    <property type="evidence" value="ECO:0007669"/>
    <property type="project" value="InterPro"/>
</dbReference>
<evidence type="ECO:0000256" key="2">
    <source>
        <dbReference type="ARBA" id="ARBA00011900"/>
    </source>
</evidence>
<dbReference type="PROSITE" id="PS00092">
    <property type="entry name" value="N6_MTASE"/>
    <property type="match status" value="1"/>
</dbReference>
<dbReference type="InterPro" id="IPR002941">
    <property type="entry name" value="DNA_methylase_N4/N6"/>
</dbReference>
<evidence type="ECO:0000256" key="1">
    <source>
        <dbReference type="ARBA" id="ARBA00006594"/>
    </source>
</evidence>
<keyword evidence="3" id="KW-0489">Methyltransferase</keyword>
<keyword evidence="9" id="KW-1185">Reference proteome</keyword>
<comment type="caution">
    <text evidence="8">The sequence shown here is derived from an EMBL/GenBank/DDBJ whole genome shotgun (WGS) entry which is preliminary data.</text>
</comment>
<keyword evidence="5" id="KW-0949">S-adenosyl-L-methionine</keyword>
<dbReference type="GO" id="GO:0032259">
    <property type="term" value="P:methylation"/>
    <property type="evidence" value="ECO:0007669"/>
    <property type="project" value="UniProtKB-KW"/>
</dbReference>
<evidence type="ECO:0000256" key="3">
    <source>
        <dbReference type="ARBA" id="ARBA00022603"/>
    </source>
</evidence>
<name>A0A917QG00_9HYPH</name>
<dbReference type="InterPro" id="IPR002052">
    <property type="entry name" value="DNA_methylase_N6_adenine_CS"/>
</dbReference>
<evidence type="ECO:0000256" key="4">
    <source>
        <dbReference type="ARBA" id="ARBA00022679"/>
    </source>
</evidence>
<dbReference type="GO" id="GO:0009007">
    <property type="term" value="F:site-specific DNA-methyltransferase (adenine-specific) activity"/>
    <property type="evidence" value="ECO:0007669"/>
    <property type="project" value="UniProtKB-EC"/>
</dbReference>